<dbReference type="Proteomes" id="UP000807769">
    <property type="component" value="Unassembled WGS sequence"/>
</dbReference>
<dbReference type="AlphaFoldDB" id="A0A9P7EC61"/>
<accession>A0A9P7EC61</accession>
<dbReference type="EMBL" id="JABBWG010000013">
    <property type="protein sequence ID" value="KAG1817606.1"/>
    <property type="molecule type" value="Genomic_DNA"/>
</dbReference>
<dbReference type="GeneID" id="64634045"/>
<keyword evidence="2" id="KW-1185">Reference proteome</keyword>
<gene>
    <name evidence="1" type="ORF">BJ212DRAFT_1480165</name>
</gene>
<dbReference type="OrthoDB" id="2690781at2759"/>
<name>A0A9P7EC61_9AGAM</name>
<sequence>MPKKSSLSVGWVPSPITTPIYLAPETLENAKAAASTAMVTAIFQKTLFPDANVLTQCASDTVDKVIAEYLGETHAGLTQWKLRSEGSQHMSRMKGKLKQVYINFQNVTKMSMLSAYGLAFEISKSKQEMMNLCIANIQYLLLNHNFEDVFEPTSVDDLELLLVPFGHAGLCNLLEYLTSVKQYSRYLLLNQDSWKSLP</sequence>
<comment type="caution">
    <text evidence="1">The sequence shown here is derived from an EMBL/GenBank/DDBJ whole genome shotgun (WGS) entry which is preliminary data.</text>
</comment>
<organism evidence="1 2">
    <name type="scientific">Suillus subaureus</name>
    <dbReference type="NCBI Taxonomy" id="48587"/>
    <lineage>
        <taxon>Eukaryota</taxon>
        <taxon>Fungi</taxon>
        <taxon>Dikarya</taxon>
        <taxon>Basidiomycota</taxon>
        <taxon>Agaricomycotina</taxon>
        <taxon>Agaricomycetes</taxon>
        <taxon>Agaricomycetidae</taxon>
        <taxon>Boletales</taxon>
        <taxon>Suillineae</taxon>
        <taxon>Suillaceae</taxon>
        <taxon>Suillus</taxon>
    </lineage>
</organism>
<proteinExistence type="predicted"/>
<protein>
    <submittedName>
        <fullName evidence="1">Uncharacterized protein</fullName>
    </submittedName>
</protein>
<dbReference type="RefSeq" id="XP_041193848.1">
    <property type="nucleotide sequence ID" value="XM_041340029.1"/>
</dbReference>
<evidence type="ECO:0000313" key="2">
    <source>
        <dbReference type="Proteomes" id="UP000807769"/>
    </source>
</evidence>
<reference evidence="1" key="1">
    <citation type="journal article" date="2020" name="New Phytol.">
        <title>Comparative genomics reveals dynamic genome evolution in host specialist ectomycorrhizal fungi.</title>
        <authorList>
            <person name="Lofgren L.A."/>
            <person name="Nguyen N.H."/>
            <person name="Vilgalys R."/>
            <person name="Ruytinx J."/>
            <person name="Liao H.L."/>
            <person name="Branco S."/>
            <person name="Kuo A."/>
            <person name="LaButti K."/>
            <person name="Lipzen A."/>
            <person name="Andreopoulos W."/>
            <person name="Pangilinan J."/>
            <person name="Riley R."/>
            <person name="Hundley H."/>
            <person name="Na H."/>
            <person name="Barry K."/>
            <person name="Grigoriev I.V."/>
            <person name="Stajich J.E."/>
            <person name="Kennedy P.G."/>
        </authorList>
    </citation>
    <scope>NUCLEOTIDE SEQUENCE</scope>
    <source>
        <strain evidence="1">MN1</strain>
    </source>
</reference>
<evidence type="ECO:0000313" key="1">
    <source>
        <dbReference type="EMBL" id="KAG1817606.1"/>
    </source>
</evidence>